<name>A0A368RSF0_SETIT</name>
<accession>A0A368RSF0</accession>
<organism evidence="2">
    <name type="scientific">Setaria italica</name>
    <name type="common">Foxtail millet</name>
    <name type="synonym">Panicum italicum</name>
    <dbReference type="NCBI Taxonomy" id="4555"/>
    <lineage>
        <taxon>Eukaryota</taxon>
        <taxon>Viridiplantae</taxon>
        <taxon>Streptophyta</taxon>
        <taxon>Embryophyta</taxon>
        <taxon>Tracheophyta</taxon>
        <taxon>Spermatophyta</taxon>
        <taxon>Magnoliopsida</taxon>
        <taxon>Liliopsida</taxon>
        <taxon>Poales</taxon>
        <taxon>Poaceae</taxon>
        <taxon>PACMAD clade</taxon>
        <taxon>Panicoideae</taxon>
        <taxon>Panicodae</taxon>
        <taxon>Paniceae</taxon>
        <taxon>Cenchrinae</taxon>
        <taxon>Setaria</taxon>
    </lineage>
</organism>
<evidence type="ECO:0000256" key="1">
    <source>
        <dbReference type="SAM" id="MobiDB-lite"/>
    </source>
</evidence>
<protein>
    <submittedName>
        <fullName evidence="2">Uncharacterized protein</fullName>
    </submittedName>
</protein>
<proteinExistence type="predicted"/>
<dbReference type="AlphaFoldDB" id="A0A368RSF0"/>
<gene>
    <name evidence="2" type="ORF">SETIT_7G061700v2</name>
</gene>
<reference evidence="2" key="1">
    <citation type="journal article" date="2012" name="Nat. Biotechnol.">
        <title>Reference genome sequence of the model plant Setaria.</title>
        <authorList>
            <person name="Bennetzen J.L."/>
            <person name="Schmutz J."/>
            <person name="Wang H."/>
            <person name="Percifield R."/>
            <person name="Hawkins J."/>
            <person name="Pontaroli A.C."/>
            <person name="Estep M."/>
            <person name="Feng L."/>
            <person name="Vaughn J.N."/>
            <person name="Grimwood J."/>
            <person name="Jenkins J."/>
            <person name="Barry K."/>
            <person name="Lindquist E."/>
            <person name="Hellsten U."/>
            <person name="Deshpande S."/>
            <person name="Wang X."/>
            <person name="Wu X."/>
            <person name="Mitros T."/>
            <person name="Triplett J."/>
            <person name="Yang X."/>
            <person name="Ye C.Y."/>
            <person name="Mauro-Herrera M."/>
            <person name="Wang L."/>
            <person name="Li P."/>
            <person name="Sharma M."/>
            <person name="Sharma R."/>
            <person name="Ronald P.C."/>
            <person name="Panaud O."/>
            <person name="Kellogg E.A."/>
            <person name="Brutnell T.P."/>
            <person name="Doust A.N."/>
            <person name="Tuskan G.A."/>
            <person name="Rokhsar D."/>
            <person name="Devos K.M."/>
        </authorList>
    </citation>
    <scope>NUCLEOTIDE SEQUENCE [LARGE SCALE GENOMIC DNA]</scope>
    <source>
        <strain evidence="2">Yugu1</strain>
    </source>
</reference>
<dbReference type="EMBL" id="CM003534">
    <property type="protein sequence ID" value="RCV33177.1"/>
    <property type="molecule type" value="Genomic_DNA"/>
</dbReference>
<feature type="region of interest" description="Disordered" evidence="1">
    <location>
        <begin position="1"/>
        <end position="24"/>
    </location>
</feature>
<sequence length="100" mass="11201">MGSHVGGRRDSVVIRRTGKMSSPQLSIKEGQHRPMMREVAEELQRLARPVPPRTQGFHGVSALMMQGRSSDNSSGDYTSEESTDYYILQKKASMSIEFAR</sequence>
<evidence type="ECO:0000313" key="2">
    <source>
        <dbReference type="EMBL" id="RCV33177.1"/>
    </source>
</evidence>
<reference evidence="2" key="2">
    <citation type="submission" date="2015-07" db="EMBL/GenBank/DDBJ databases">
        <authorList>
            <person name="Noorani M."/>
        </authorList>
    </citation>
    <scope>NUCLEOTIDE SEQUENCE</scope>
    <source>
        <strain evidence="2">Yugu1</strain>
    </source>
</reference>